<evidence type="ECO:0000256" key="1">
    <source>
        <dbReference type="ARBA" id="ARBA00012513"/>
    </source>
</evidence>
<dbReference type="InterPro" id="IPR017441">
    <property type="entry name" value="Protein_kinase_ATP_BS"/>
</dbReference>
<dbReference type="Proteomes" id="UP000009138">
    <property type="component" value="Unassembled WGS sequence"/>
</dbReference>
<organism evidence="7 8">
    <name type="scientific">Rhizopus delemar (strain RA 99-880 / ATCC MYA-4621 / FGSC 9543 / NRRL 43880)</name>
    <name type="common">Mucormycosis agent</name>
    <name type="synonym">Rhizopus arrhizus var. delemar</name>
    <dbReference type="NCBI Taxonomy" id="246409"/>
    <lineage>
        <taxon>Eukaryota</taxon>
        <taxon>Fungi</taxon>
        <taxon>Fungi incertae sedis</taxon>
        <taxon>Mucoromycota</taxon>
        <taxon>Mucoromycotina</taxon>
        <taxon>Mucoromycetes</taxon>
        <taxon>Mucorales</taxon>
        <taxon>Mucorineae</taxon>
        <taxon>Rhizopodaceae</taxon>
        <taxon>Rhizopus</taxon>
    </lineage>
</organism>
<dbReference type="OMA" id="RDINTHR"/>
<dbReference type="SUPFAM" id="SSF56112">
    <property type="entry name" value="Protein kinase-like (PK-like)"/>
    <property type="match status" value="1"/>
</dbReference>
<accession>I1BLL6</accession>
<dbReference type="InterPro" id="IPR050235">
    <property type="entry name" value="CK1_Ser-Thr_kinase"/>
</dbReference>
<feature type="domain" description="Protein kinase" evidence="6">
    <location>
        <begin position="13"/>
        <end position="280"/>
    </location>
</feature>
<dbReference type="Pfam" id="PF00069">
    <property type="entry name" value="Pkinase"/>
    <property type="match status" value="1"/>
</dbReference>
<dbReference type="STRING" id="246409.I1BLL6"/>
<sequence>MMESKEIIIHKRWLILYKIGEGSFGQVFKAKDIKSNDFYAIKREPLNSPQLYHEYKLYKILRNGPSIPKCHWFGQHDGYNCLAIDLLGMNLKEWQDQIKTIPLETIVHFGCQLVNCFRYMHELGIIYRDLKPENLCLLPHHSLKIVDFGLATWWKNTKTNIPHPPYKTKHKTGTARYASIPVHHGQTHARRDDMESLGYLLLDLFIDLPWSGVVAKSCKAGWDRIRQIKERTPLKRMCVGLPVGILYFIEYTRRLEFYDRPDYDYLISLLTGCLSPGPYSSLVELKNNQKARLMHELSSANQRSPISHCS</sequence>
<evidence type="ECO:0000256" key="4">
    <source>
        <dbReference type="PROSITE-ProRule" id="PRU10141"/>
    </source>
</evidence>
<dbReference type="Gene3D" id="1.10.510.10">
    <property type="entry name" value="Transferase(Phosphotransferase) domain 1"/>
    <property type="match status" value="1"/>
</dbReference>
<dbReference type="PROSITE" id="PS00107">
    <property type="entry name" value="PROTEIN_KINASE_ATP"/>
    <property type="match status" value="1"/>
</dbReference>
<evidence type="ECO:0000313" key="7">
    <source>
        <dbReference type="EMBL" id="EIE77096.1"/>
    </source>
</evidence>
<feature type="binding site" evidence="4">
    <location>
        <position position="42"/>
    </location>
    <ligand>
        <name>ATP</name>
        <dbReference type="ChEBI" id="CHEBI:30616"/>
    </ligand>
</feature>
<dbReference type="InParanoid" id="I1BLL6"/>
<dbReference type="PANTHER" id="PTHR11909">
    <property type="entry name" value="CASEIN KINASE-RELATED"/>
    <property type="match status" value="1"/>
</dbReference>
<dbReference type="EC" id="2.7.11.1" evidence="1"/>
<dbReference type="EMBL" id="CH476732">
    <property type="protein sequence ID" value="EIE77096.1"/>
    <property type="molecule type" value="Genomic_DNA"/>
</dbReference>
<dbReference type="PROSITE" id="PS00108">
    <property type="entry name" value="PROTEIN_KINASE_ST"/>
    <property type="match status" value="1"/>
</dbReference>
<keyword evidence="5" id="KW-0808">Transferase</keyword>
<keyword evidence="3 4" id="KW-0067">ATP-binding</keyword>
<dbReference type="VEuPathDB" id="FungiDB:RO3G_01800"/>
<evidence type="ECO:0000256" key="3">
    <source>
        <dbReference type="ARBA" id="ARBA00022840"/>
    </source>
</evidence>
<dbReference type="GO" id="GO:0004674">
    <property type="term" value="F:protein serine/threonine kinase activity"/>
    <property type="evidence" value="ECO:0007669"/>
    <property type="project" value="UniProtKB-KW"/>
</dbReference>
<gene>
    <name evidence="7" type="ORF">RO3G_01800</name>
</gene>
<dbReference type="PROSITE" id="PS50011">
    <property type="entry name" value="PROTEIN_KINASE_DOM"/>
    <property type="match status" value="1"/>
</dbReference>
<proteinExistence type="inferred from homology"/>
<evidence type="ECO:0000259" key="6">
    <source>
        <dbReference type="PROSITE" id="PS50011"/>
    </source>
</evidence>
<keyword evidence="5" id="KW-0418">Kinase</keyword>
<dbReference type="SMART" id="SM00220">
    <property type="entry name" value="S_TKc"/>
    <property type="match status" value="1"/>
</dbReference>
<evidence type="ECO:0000313" key="8">
    <source>
        <dbReference type="Proteomes" id="UP000009138"/>
    </source>
</evidence>
<dbReference type="InterPro" id="IPR000719">
    <property type="entry name" value="Prot_kinase_dom"/>
</dbReference>
<dbReference type="InterPro" id="IPR008271">
    <property type="entry name" value="Ser/Thr_kinase_AS"/>
</dbReference>
<protein>
    <recommendedName>
        <fullName evidence="1">non-specific serine/threonine protein kinase</fullName>
        <ecNumber evidence="1">2.7.11.1</ecNumber>
    </recommendedName>
</protein>
<keyword evidence="5" id="KW-0723">Serine/threonine-protein kinase</keyword>
<dbReference type="RefSeq" id="XP_067512492.1">
    <property type="nucleotide sequence ID" value="XM_067656391.1"/>
</dbReference>
<keyword evidence="8" id="KW-1185">Reference proteome</keyword>
<dbReference type="eggNOG" id="KOG1164">
    <property type="taxonomic scope" value="Eukaryota"/>
</dbReference>
<dbReference type="InterPro" id="IPR011009">
    <property type="entry name" value="Kinase-like_dom_sf"/>
</dbReference>
<evidence type="ECO:0000256" key="5">
    <source>
        <dbReference type="RuleBase" id="RU000304"/>
    </source>
</evidence>
<reference evidence="7 8" key="1">
    <citation type="journal article" date="2009" name="PLoS Genet.">
        <title>Genomic analysis of the basal lineage fungus Rhizopus oryzae reveals a whole-genome duplication.</title>
        <authorList>
            <person name="Ma L.-J."/>
            <person name="Ibrahim A.S."/>
            <person name="Skory C."/>
            <person name="Grabherr M.G."/>
            <person name="Burger G."/>
            <person name="Butler M."/>
            <person name="Elias M."/>
            <person name="Idnurm A."/>
            <person name="Lang B.F."/>
            <person name="Sone T."/>
            <person name="Abe A."/>
            <person name="Calvo S.E."/>
            <person name="Corrochano L.M."/>
            <person name="Engels R."/>
            <person name="Fu J."/>
            <person name="Hansberg W."/>
            <person name="Kim J.-M."/>
            <person name="Kodira C.D."/>
            <person name="Koehrsen M.J."/>
            <person name="Liu B."/>
            <person name="Miranda-Saavedra D."/>
            <person name="O'Leary S."/>
            <person name="Ortiz-Castellanos L."/>
            <person name="Poulter R."/>
            <person name="Rodriguez-Romero J."/>
            <person name="Ruiz-Herrera J."/>
            <person name="Shen Y.-Q."/>
            <person name="Zeng Q."/>
            <person name="Galagan J."/>
            <person name="Birren B.W."/>
            <person name="Cuomo C.A."/>
            <person name="Wickes B.L."/>
        </authorList>
    </citation>
    <scope>NUCLEOTIDE SEQUENCE [LARGE SCALE GENOMIC DNA]</scope>
    <source>
        <strain evidence="8">RA 99-880 / ATCC MYA-4621 / FGSC 9543 / NRRL 43880</strain>
    </source>
</reference>
<dbReference type="AlphaFoldDB" id="I1BLL6"/>
<keyword evidence="2 4" id="KW-0547">Nucleotide-binding</keyword>
<name>I1BLL6_RHIO9</name>
<dbReference type="OrthoDB" id="5979581at2759"/>
<dbReference type="GeneID" id="93608772"/>
<dbReference type="GO" id="GO:0005524">
    <property type="term" value="F:ATP binding"/>
    <property type="evidence" value="ECO:0007669"/>
    <property type="project" value="UniProtKB-UniRule"/>
</dbReference>
<comment type="similarity">
    <text evidence="5">Belongs to the protein kinase superfamily.</text>
</comment>
<evidence type="ECO:0000256" key="2">
    <source>
        <dbReference type="ARBA" id="ARBA00022741"/>
    </source>
</evidence>